<feature type="transmembrane region" description="Helical" evidence="1">
    <location>
        <begin position="32"/>
        <end position="48"/>
    </location>
</feature>
<evidence type="ECO:0000313" key="2">
    <source>
        <dbReference type="EMBL" id="SFQ36729.1"/>
    </source>
</evidence>
<gene>
    <name evidence="2" type="ORF">SAMN05421670_1783</name>
</gene>
<proteinExistence type="predicted"/>
<dbReference type="AlphaFoldDB" id="A0A1I5XXT1"/>
<dbReference type="RefSeq" id="WP_093536278.1">
    <property type="nucleotide sequence ID" value="NZ_FOXU01000002.1"/>
</dbReference>
<evidence type="ECO:0000256" key="1">
    <source>
        <dbReference type="SAM" id="Phobius"/>
    </source>
</evidence>
<protein>
    <submittedName>
        <fullName evidence="2">Uncharacterized protein</fullName>
    </submittedName>
</protein>
<name>A0A1I5XXT1_9BACI</name>
<dbReference type="EMBL" id="FOXU01000002">
    <property type="protein sequence ID" value="SFQ36729.1"/>
    <property type="molecule type" value="Genomic_DNA"/>
</dbReference>
<keyword evidence="1" id="KW-0812">Transmembrane</keyword>
<keyword evidence="1" id="KW-0472">Membrane</keyword>
<keyword evidence="1" id="KW-1133">Transmembrane helix</keyword>
<sequence length="62" mass="7523">MKFRLFLVFIIGYALSFILLTDLYDDRVLNTLFRVCFALFFLFVIWLVQPKRKNSDDKVKRD</sequence>
<organism evidence="2 3">
    <name type="scientific">Psychrobacillus psychrotolerans</name>
    <dbReference type="NCBI Taxonomy" id="126156"/>
    <lineage>
        <taxon>Bacteria</taxon>
        <taxon>Bacillati</taxon>
        <taxon>Bacillota</taxon>
        <taxon>Bacilli</taxon>
        <taxon>Bacillales</taxon>
        <taxon>Bacillaceae</taxon>
        <taxon>Psychrobacillus</taxon>
    </lineage>
</organism>
<accession>A0A1I5XXT1</accession>
<dbReference type="Proteomes" id="UP000198734">
    <property type="component" value="Unassembled WGS sequence"/>
</dbReference>
<reference evidence="3" key="1">
    <citation type="submission" date="2016-10" db="EMBL/GenBank/DDBJ databases">
        <authorList>
            <person name="Varghese N."/>
            <person name="Submissions S."/>
        </authorList>
    </citation>
    <scope>NUCLEOTIDE SEQUENCE [LARGE SCALE GENOMIC DNA]</scope>
    <source>
        <strain evidence="3">DSM 11706</strain>
    </source>
</reference>
<evidence type="ECO:0000313" key="3">
    <source>
        <dbReference type="Proteomes" id="UP000198734"/>
    </source>
</evidence>
<dbReference type="OrthoDB" id="2990991at2"/>
<keyword evidence="3" id="KW-1185">Reference proteome</keyword>